<keyword evidence="1" id="KW-0175">Coiled coil</keyword>
<dbReference type="AlphaFoldDB" id="N0BA34"/>
<feature type="coiled-coil region" evidence="1">
    <location>
        <begin position="30"/>
        <end position="57"/>
    </location>
</feature>
<protein>
    <submittedName>
        <fullName evidence="2">Uncharacterized protein</fullName>
    </submittedName>
</protein>
<gene>
    <name evidence="2" type="ORF">HYPDE_41023</name>
</gene>
<evidence type="ECO:0000313" key="3">
    <source>
        <dbReference type="Proteomes" id="UP000005952"/>
    </source>
</evidence>
<reference evidence="2 3" key="1">
    <citation type="journal article" date="2013" name="Genome Announc.">
        <title>Genome sequences for three denitrifying bacterial strains isolated from a uranium- and nitrate-contaminated subsurface environment.</title>
        <authorList>
            <person name="Venkatramanan R."/>
            <person name="Prakash O."/>
            <person name="Woyke T."/>
            <person name="Chain P."/>
            <person name="Goodwin L.A."/>
            <person name="Watson D."/>
            <person name="Brooks S."/>
            <person name="Kostka J.E."/>
            <person name="Green S.J."/>
        </authorList>
    </citation>
    <scope>NUCLEOTIDE SEQUENCE [LARGE SCALE GENOMIC DNA]</scope>
    <source>
        <strain evidence="2 3">1NES1</strain>
    </source>
</reference>
<dbReference type="HOGENOM" id="CLU_2058172_0_0_5"/>
<dbReference type="KEGG" id="hdt:HYPDE_41023"/>
<name>N0BA34_9HYPH</name>
<evidence type="ECO:0000313" key="2">
    <source>
        <dbReference type="EMBL" id="AGK59873.1"/>
    </source>
</evidence>
<sequence>MDRLDEIIIDQLSARILQPERLGDLLKTYLKSANNRSAESKERLSRLRQSHKEAEAAITRLLTLVEQGLMEAEDASLKERLIERFGAMSSPPRLPICRSVWRVANRPSRQRKSRSWPSC</sequence>
<proteinExistence type="predicted"/>
<dbReference type="Proteomes" id="UP000005952">
    <property type="component" value="Chromosome"/>
</dbReference>
<dbReference type="EMBL" id="CP005587">
    <property type="protein sequence ID" value="AGK59873.1"/>
    <property type="molecule type" value="Genomic_DNA"/>
</dbReference>
<dbReference type="RefSeq" id="WP_015599887.1">
    <property type="nucleotide sequence ID" value="NC_021172.1"/>
</dbReference>
<keyword evidence="3" id="KW-1185">Reference proteome</keyword>
<dbReference type="STRING" id="670307.HYPDE_41023"/>
<accession>N0BA34</accession>
<dbReference type="OrthoDB" id="9791494at2"/>
<evidence type="ECO:0000256" key="1">
    <source>
        <dbReference type="SAM" id="Coils"/>
    </source>
</evidence>
<organism evidence="2 3">
    <name type="scientific">Hyphomicrobium denitrificans 1NES1</name>
    <dbReference type="NCBI Taxonomy" id="670307"/>
    <lineage>
        <taxon>Bacteria</taxon>
        <taxon>Pseudomonadati</taxon>
        <taxon>Pseudomonadota</taxon>
        <taxon>Alphaproteobacteria</taxon>
        <taxon>Hyphomicrobiales</taxon>
        <taxon>Hyphomicrobiaceae</taxon>
        <taxon>Hyphomicrobium</taxon>
    </lineage>
</organism>